<name>A0ABU5VTV8_9BACT</name>
<dbReference type="Proteomes" id="UP001302274">
    <property type="component" value="Unassembled WGS sequence"/>
</dbReference>
<organism evidence="3 4">
    <name type="scientific">Bacteriovorax antarcticus</name>
    <dbReference type="NCBI Taxonomy" id="3088717"/>
    <lineage>
        <taxon>Bacteria</taxon>
        <taxon>Pseudomonadati</taxon>
        <taxon>Bdellovibrionota</taxon>
        <taxon>Bacteriovoracia</taxon>
        <taxon>Bacteriovoracales</taxon>
        <taxon>Bacteriovoracaceae</taxon>
        <taxon>Bacteriovorax</taxon>
    </lineage>
</organism>
<keyword evidence="1" id="KW-0472">Membrane</keyword>
<feature type="transmembrane region" description="Helical" evidence="1">
    <location>
        <begin position="91"/>
        <end position="109"/>
    </location>
</feature>
<feature type="transmembrane region" description="Helical" evidence="1">
    <location>
        <begin position="203"/>
        <end position="223"/>
    </location>
</feature>
<proteinExistence type="predicted"/>
<dbReference type="EMBL" id="JAYGJQ010000001">
    <property type="protein sequence ID" value="MEA9355823.1"/>
    <property type="molecule type" value="Genomic_DNA"/>
</dbReference>
<dbReference type="InterPro" id="IPR036938">
    <property type="entry name" value="PAP2/HPO_sf"/>
</dbReference>
<dbReference type="RefSeq" id="WP_323575452.1">
    <property type="nucleotide sequence ID" value="NZ_JAYGJQ010000001.1"/>
</dbReference>
<reference evidence="3 4" key="1">
    <citation type="submission" date="2023-11" db="EMBL/GenBank/DDBJ databases">
        <title>A Novel Polar Bacteriovorax (B. antarcticus) Isolated from the Biocrust in Antarctica.</title>
        <authorList>
            <person name="Mun W."/>
            <person name="Choi S.Y."/>
            <person name="Mitchell R.J."/>
        </authorList>
    </citation>
    <scope>NUCLEOTIDE SEQUENCE [LARGE SCALE GENOMIC DNA]</scope>
    <source>
        <strain evidence="3 4">PP10</strain>
    </source>
</reference>
<evidence type="ECO:0000256" key="1">
    <source>
        <dbReference type="SAM" id="Phobius"/>
    </source>
</evidence>
<keyword evidence="1" id="KW-1133">Transmembrane helix</keyword>
<evidence type="ECO:0000313" key="4">
    <source>
        <dbReference type="Proteomes" id="UP001302274"/>
    </source>
</evidence>
<evidence type="ECO:0000259" key="2">
    <source>
        <dbReference type="Pfam" id="PF01569"/>
    </source>
</evidence>
<protein>
    <submittedName>
        <fullName evidence="3">Phosphatase PAP2 family protein</fullName>
    </submittedName>
</protein>
<sequence length="229" mass="26022">MKTSKSLSIEFATLALIVSLAMIYSHESGFDIFLAGHFFNSTDQWMYRDSFVLEKILHKGGVIFSIVLLVAFLGRWLYLFKVDGDKKQRDYAGFVFLSSILTIITVFFLKRWSTLPCPWNSVAFGGGVNPPELLRAFALDLPNGHCFPAGHSSGGFCFLSLYFGYTFIYRKRNFKTLVPGLLIGTAFGMTQQMRGAHYLSHDLTTILLSITISWIMSLIYSYYDKNYEN</sequence>
<evidence type="ECO:0000313" key="3">
    <source>
        <dbReference type="EMBL" id="MEA9355823.1"/>
    </source>
</evidence>
<dbReference type="CDD" id="cd03396">
    <property type="entry name" value="PAP2_like_6"/>
    <property type="match status" value="1"/>
</dbReference>
<dbReference type="Gene3D" id="1.20.144.10">
    <property type="entry name" value="Phosphatidic acid phosphatase type 2/haloperoxidase"/>
    <property type="match status" value="1"/>
</dbReference>
<dbReference type="Pfam" id="PF01569">
    <property type="entry name" value="PAP2"/>
    <property type="match status" value="1"/>
</dbReference>
<gene>
    <name evidence="3" type="ORF">SHI21_06415</name>
</gene>
<feature type="transmembrane region" description="Helical" evidence="1">
    <location>
        <begin position="56"/>
        <end position="79"/>
    </location>
</feature>
<feature type="transmembrane region" description="Helical" evidence="1">
    <location>
        <begin position="7"/>
        <end position="24"/>
    </location>
</feature>
<feature type="domain" description="Phosphatidic acid phosphatase type 2/haloperoxidase" evidence="2">
    <location>
        <begin position="95"/>
        <end position="222"/>
    </location>
</feature>
<comment type="caution">
    <text evidence="3">The sequence shown here is derived from an EMBL/GenBank/DDBJ whole genome shotgun (WGS) entry which is preliminary data.</text>
</comment>
<keyword evidence="1" id="KW-0812">Transmembrane</keyword>
<accession>A0ABU5VTV8</accession>
<dbReference type="InterPro" id="IPR000326">
    <property type="entry name" value="PAP2/HPO"/>
</dbReference>
<feature type="transmembrane region" description="Helical" evidence="1">
    <location>
        <begin position="149"/>
        <end position="168"/>
    </location>
</feature>
<keyword evidence="4" id="KW-1185">Reference proteome</keyword>
<dbReference type="SUPFAM" id="SSF48317">
    <property type="entry name" value="Acid phosphatase/Vanadium-dependent haloperoxidase"/>
    <property type="match status" value="1"/>
</dbReference>